<dbReference type="InterPro" id="IPR029063">
    <property type="entry name" value="SAM-dependent_MTases_sf"/>
</dbReference>
<name>A0ABS7T9R4_9GAMM</name>
<proteinExistence type="predicted"/>
<gene>
    <name evidence="3" type="ORF">K6753_13915</name>
</gene>
<keyword evidence="3" id="KW-0808">Transferase</keyword>
<dbReference type="Gene3D" id="3.40.50.150">
    <property type="entry name" value="Vaccinia Virus protein VP39"/>
    <property type="match status" value="1"/>
</dbReference>
<keyword evidence="3" id="KW-0489">Methyltransferase</keyword>
<dbReference type="GO" id="GO:0032259">
    <property type="term" value="P:methylation"/>
    <property type="evidence" value="ECO:0007669"/>
    <property type="project" value="UniProtKB-KW"/>
</dbReference>
<keyword evidence="4" id="KW-1185">Reference proteome</keyword>
<reference evidence="3 4" key="1">
    <citation type="submission" date="2021-09" db="EMBL/GenBank/DDBJ databases">
        <title>Lysobacter sp. 13A isolated from the river sediment.</title>
        <authorList>
            <person name="Liu H."/>
            <person name="Li S."/>
            <person name="Mao S."/>
        </authorList>
    </citation>
    <scope>NUCLEOTIDE SEQUENCE [LARGE SCALE GENOMIC DNA]</scope>
    <source>
        <strain evidence="3 4">13A</strain>
    </source>
</reference>
<evidence type="ECO:0000313" key="4">
    <source>
        <dbReference type="Proteomes" id="UP001430954"/>
    </source>
</evidence>
<keyword evidence="2" id="KW-0732">Signal</keyword>
<evidence type="ECO:0000256" key="1">
    <source>
        <dbReference type="SAM" id="MobiDB-lite"/>
    </source>
</evidence>
<dbReference type="SUPFAM" id="SSF53335">
    <property type="entry name" value="S-adenosyl-L-methionine-dependent methyltransferases"/>
    <property type="match status" value="1"/>
</dbReference>
<dbReference type="PROSITE" id="PS51257">
    <property type="entry name" value="PROKAR_LIPOPROTEIN"/>
    <property type="match status" value="1"/>
</dbReference>
<feature type="region of interest" description="Disordered" evidence="1">
    <location>
        <begin position="243"/>
        <end position="265"/>
    </location>
</feature>
<sequence length="289" mass="30677">MLRTALLATALTVSLGACTTSSGVMNEATEAVGGVIDGAVAEARLAAAVSGPWRNPDNVARDGYRHPGETLQFFGVMPDDTVIEITPGGGWYAEILAPYLREDGQYVAAVVDPMALPEGRGRDYQANSKAGLETLFAGSAAQYDRARIVAFDPANPVFGAAGSADAVLTFRNVHNWRSNGQAEGMFQGFFDVLKPGGVLGVVEHRAAADVPADDRSGYVGQAQVVAMAQAAGFVLDATSEVNANPRDTKNHPNGVWTLPPGNRHEDTDRAKYQAIGESDRMTLRFRKPE</sequence>
<dbReference type="EMBL" id="JAINZW010000009">
    <property type="protein sequence ID" value="MBZ4040630.1"/>
    <property type="molecule type" value="Genomic_DNA"/>
</dbReference>
<dbReference type="InterPro" id="IPR016980">
    <property type="entry name" value="S-AdoMet-dep_MeTrfase_Alr7345"/>
</dbReference>
<feature type="signal peptide" evidence="2">
    <location>
        <begin position="1"/>
        <end position="19"/>
    </location>
</feature>
<dbReference type="GO" id="GO:0008168">
    <property type="term" value="F:methyltransferase activity"/>
    <property type="evidence" value="ECO:0007669"/>
    <property type="project" value="UniProtKB-KW"/>
</dbReference>
<protein>
    <submittedName>
        <fullName evidence="3">Methyltransferase</fullName>
    </submittedName>
</protein>
<evidence type="ECO:0000256" key="2">
    <source>
        <dbReference type="SAM" id="SignalP"/>
    </source>
</evidence>
<organism evidence="3 4">
    <name type="scientific">Novilysobacter selenitireducens</name>
    <dbReference type="NCBI Taxonomy" id="2872639"/>
    <lineage>
        <taxon>Bacteria</taxon>
        <taxon>Pseudomonadati</taxon>
        <taxon>Pseudomonadota</taxon>
        <taxon>Gammaproteobacteria</taxon>
        <taxon>Lysobacterales</taxon>
        <taxon>Lysobacteraceae</taxon>
        <taxon>Novilysobacter</taxon>
    </lineage>
</organism>
<accession>A0ABS7T9R4</accession>
<dbReference type="Proteomes" id="UP001430954">
    <property type="component" value="Unassembled WGS sequence"/>
</dbReference>
<dbReference type="PIRSF" id="PIRSF031679">
    <property type="entry name" value="Mtase_Alr7345_prd"/>
    <property type="match status" value="1"/>
</dbReference>
<evidence type="ECO:0000313" key="3">
    <source>
        <dbReference type="EMBL" id="MBZ4040630.1"/>
    </source>
</evidence>
<comment type="caution">
    <text evidence="3">The sequence shown here is derived from an EMBL/GenBank/DDBJ whole genome shotgun (WGS) entry which is preliminary data.</text>
</comment>
<feature type="chain" id="PRO_5046783806" evidence="2">
    <location>
        <begin position="20"/>
        <end position="289"/>
    </location>
</feature>